<accession>A0A8F5RBX9</accession>
<reference evidence="1" key="1">
    <citation type="submission" date="2021-04" db="EMBL/GenBank/DDBJ databases">
        <title>Genomes of microviruses identified in yellow-bellied marmot fecal samples.</title>
        <authorList>
            <person name="Varsani A."/>
            <person name="Kraberger S."/>
            <person name="Chatterjee A."/>
            <person name="Richet C."/>
            <person name="Fontenele R.S."/>
            <person name="Schmidlin K."/>
            <person name="Blumstein D.T."/>
        </authorList>
    </citation>
    <scope>NUCLEOTIDE SEQUENCE</scope>
    <source>
        <strain evidence="1">Mar17</strain>
    </source>
</reference>
<dbReference type="InterPro" id="IPR014131">
    <property type="entry name" value="Chlamydia_phage_Vp3"/>
</dbReference>
<dbReference type="EMBL" id="MZ089763">
    <property type="protein sequence ID" value="QXN75054.1"/>
    <property type="molecule type" value="Genomic_DNA"/>
</dbReference>
<protein>
    <submittedName>
        <fullName evidence="1">Internal scaffolding protein</fullName>
    </submittedName>
</protein>
<evidence type="ECO:0000313" key="1">
    <source>
        <dbReference type="EMBL" id="QXN75054.1"/>
    </source>
</evidence>
<proteinExistence type="predicted"/>
<sequence length="163" mass="18917">MKIGCAIRLRRIKTVTRDTAPQEFSPLIDEYGYYYDENGERKFGVVGQKDIYAEIQRHKSESDFEFVKQYLFDNFNGKEVKGVYGERPKEISDVNDIISMVEETQQLYMQLPENLRAKYTNIYELVNNFDEKDLEDLQVNNIAPAPVVSRAESNQGGNDNEVK</sequence>
<name>A0A8F5RBX9_9VIRU</name>
<dbReference type="Pfam" id="PF09675">
    <property type="entry name" value="Chlamy_scaf"/>
    <property type="match status" value="1"/>
</dbReference>
<organism evidence="1">
    <name type="scientific">Microvirus mar17</name>
    <dbReference type="NCBI Taxonomy" id="2851149"/>
    <lineage>
        <taxon>Viruses</taxon>
        <taxon>Monodnaviria</taxon>
        <taxon>Sangervirae</taxon>
        <taxon>Phixviricota</taxon>
        <taxon>Malgrandaviricetes</taxon>
        <taxon>Petitvirales</taxon>
        <taxon>Microviridae</taxon>
    </lineage>
</organism>